<dbReference type="RefSeq" id="XP_005717325.1">
    <property type="nucleotide sequence ID" value="XM_005717268.1"/>
</dbReference>
<dbReference type="PANTHER" id="PTHR20208">
    <property type="entry name" value="STRUCTURE-SPECIFIC ENDONUCLEASE SUBUNIT SLX1"/>
    <property type="match status" value="1"/>
</dbReference>
<dbReference type="GO" id="GO:0017108">
    <property type="term" value="F:5'-flap endonuclease activity"/>
    <property type="evidence" value="ECO:0007669"/>
    <property type="project" value="TreeGrafter"/>
</dbReference>
<dbReference type="KEGG" id="ccp:CHC_T00005399001"/>
<dbReference type="InterPro" id="IPR013083">
    <property type="entry name" value="Znf_RING/FYVE/PHD"/>
</dbReference>
<evidence type="ECO:0000313" key="1">
    <source>
        <dbReference type="EMBL" id="CDF77541.1"/>
    </source>
</evidence>
<dbReference type="EMBL" id="HG001843">
    <property type="protein sequence ID" value="CDF77541.1"/>
    <property type="molecule type" value="Genomic_DNA"/>
</dbReference>
<dbReference type="GeneID" id="17325037"/>
<evidence type="ECO:0008006" key="3">
    <source>
        <dbReference type="Google" id="ProtNLM"/>
    </source>
</evidence>
<protein>
    <recommendedName>
        <fullName evidence="3">Structure-specific endonuclease subunit SLX1 homolog</fullName>
    </recommendedName>
</protein>
<reference evidence="2" key="1">
    <citation type="journal article" date="2013" name="Proc. Natl. Acad. Sci. U.S.A.">
        <title>Genome structure and metabolic features in the red seaweed Chondrus crispus shed light on evolution of the Archaeplastida.</title>
        <authorList>
            <person name="Collen J."/>
            <person name="Porcel B."/>
            <person name="Carre W."/>
            <person name="Ball S.G."/>
            <person name="Chaparro C."/>
            <person name="Tonon T."/>
            <person name="Barbeyron T."/>
            <person name="Michel G."/>
            <person name="Noel B."/>
            <person name="Valentin K."/>
            <person name="Elias M."/>
            <person name="Artiguenave F."/>
            <person name="Arun A."/>
            <person name="Aury J.M."/>
            <person name="Barbosa-Neto J.F."/>
            <person name="Bothwell J.H."/>
            <person name="Bouget F.Y."/>
            <person name="Brillet L."/>
            <person name="Cabello-Hurtado F."/>
            <person name="Capella-Gutierrez S."/>
            <person name="Charrier B."/>
            <person name="Cladiere L."/>
            <person name="Cock J.M."/>
            <person name="Coelho S.M."/>
            <person name="Colleoni C."/>
            <person name="Czjzek M."/>
            <person name="Da Silva C."/>
            <person name="Delage L."/>
            <person name="Denoeud F."/>
            <person name="Deschamps P."/>
            <person name="Dittami S.M."/>
            <person name="Gabaldon T."/>
            <person name="Gachon C.M."/>
            <person name="Groisillier A."/>
            <person name="Herve C."/>
            <person name="Jabbari K."/>
            <person name="Katinka M."/>
            <person name="Kloareg B."/>
            <person name="Kowalczyk N."/>
            <person name="Labadie K."/>
            <person name="Leblanc C."/>
            <person name="Lopez P.J."/>
            <person name="McLachlan D.H."/>
            <person name="Meslet-Cladiere L."/>
            <person name="Moustafa A."/>
            <person name="Nehr Z."/>
            <person name="Nyvall Collen P."/>
            <person name="Panaud O."/>
            <person name="Partensky F."/>
            <person name="Poulain J."/>
            <person name="Rensing S.A."/>
            <person name="Rousvoal S."/>
            <person name="Samson G."/>
            <person name="Symeonidi A."/>
            <person name="Weissenbach J."/>
            <person name="Zambounis A."/>
            <person name="Wincker P."/>
            <person name="Boyen C."/>
        </authorList>
    </citation>
    <scope>NUCLEOTIDE SEQUENCE [LARGE SCALE GENOMIC DNA]</scope>
    <source>
        <strain evidence="2">cv. Stackhouse</strain>
    </source>
</reference>
<organism evidence="1 2">
    <name type="scientific">Chondrus crispus</name>
    <name type="common">Carrageen Irish moss</name>
    <name type="synonym">Polymorpha crispa</name>
    <dbReference type="NCBI Taxonomy" id="2769"/>
    <lineage>
        <taxon>Eukaryota</taxon>
        <taxon>Rhodophyta</taxon>
        <taxon>Florideophyceae</taxon>
        <taxon>Rhodymeniophycidae</taxon>
        <taxon>Gigartinales</taxon>
        <taxon>Gigartinaceae</taxon>
        <taxon>Chondrus</taxon>
    </lineage>
</organism>
<gene>
    <name evidence="1" type="ORF">CHC_T00005399001</name>
</gene>
<name>S0F2Z3_CHOCR</name>
<dbReference type="GO" id="GO:0008821">
    <property type="term" value="F:crossover junction DNA endonuclease activity"/>
    <property type="evidence" value="ECO:0007669"/>
    <property type="project" value="TreeGrafter"/>
</dbReference>
<sequence>MLAVIHGFQDKTQALMFEWAWQNPFKSVHPKIHGHRPDALALPADRPKSASGCLQSLAALASVPPWSLCPLTLSICAPRRQWEDLEIQALIFPPHLRVRFSPLADMSDNVALYDYRHQCDSVTPQWGEETESKCPICRECNLSRSNGQHSQSRRLTYCAHCGAVAHLACIASREREGSAAAADSLLPETVTCLVCEKDMHWSLAVRLGRSLETDE</sequence>
<dbReference type="Gramene" id="CDF77541">
    <property type="protein sequence ID" value="CDF77541"/>
    <property type="gene ID" value="CHC_T00005399001"/>
</dbReference>
<dbReference type="Gene3D" id="3.30.40.10">
    <property type="entry name" value="Zinc/RING finger domain, C3HC4 (zinc finger)"/>
    <property type="match status" value="1"/>
</dbReference>
<dbReference type="Proteomes" id="UP000012073">
    <property type="component" value="Unassembled WGS sequence"/>
</dbReference>
<accession>S0F2Z3</accession>
<dbReference type="GO" id="GO:0000724">
    <property type="term" value="P:double-strand break repair via homologous recombination"/>
    <property type="evidence" value="ECO:0007669"/>
    <property type="project" value="TreeGrafter"/>
</dbReference>
<dbReference type="PhylomeDB" id="S0F2Z3"/>
<dbReference type="PANTHER" id="PTHR20208:SF10">
    <property type="entry name" value="STRUCTURE-SPECIFIC ENDONUCLEASE SUBUNIT SLX1"/>
    <property type="match status" value="1"/>
</dbReference>
<dbReference type="GO" id="GO:0033557">
    <property type="term" value="C:Slx1-Slx4 complex"/>
    <property type="evidence" value="ECO:0007669"/>
    <property type="project" value="TreeGrafter"/>
</dbReference>
<proteinExistence type="predicted"/>
<dbReference type="AlphaFoldDB" id="S0F2Z3"/>
<evidence type="ECO:0000313" key="2">
    <source>
        <dbReference type="Proteomes" id="UP000012073"/>
    </source>
</evidence>
<dbReference type="STRING" id="2769.S0F2Z3"/>
<dbReference type="InterPro" id="IPR050381">
    <property type="entry name" value="SLX1_endonuclease"/>
</dbReference>
<keyword evidence="2" id="KW-1185">Reference proteome</keyword>
<dbReference type="OrthoDB" id="24645at2759"/>